<dbReference type="AlphaFoldDB" id="A0A9P6LXK4"/>
<dbReference type="OrthoDB" id="2448028at2759"/>
<evidence type="ECO:0000256" key="1">
    <source>
        <dbReference type="SAM" id="Coils"/>
    </source>
</evidence>
<evidence type="ECO:0000313" key="3">
    <source>
        <dbReference type="Proteomes" id="UP000738359"/>
    </source>
</evidence>
<proteinExistence type="predicted"/>
<dbReference type="Proteomes" id="UP000738359">
    <property type="component" value="Unassembled WGS sequence"/>
</dbReference>
<keyword evidence="1" id="KW-0175">Coiled coil</keyword>
<feature type="coiled-coil region" evidence="1">
    <location>
        <begin position="70"/>
        <end position="100"/>
    </location>
</feature>
<sequence length="206" mass="23858">MSMLCHYQIYCAHKPVPPGTPGISIGLTPNNRAQCNRNNHQDEEDEKDVEDVEYTVEAVRSFDQTTLHRLMELQTALEHIQELRQELQEERSTRKLMLKAFEEAEIENRKERSTGRLTVQALMEAQAAHQEERQEWTVERLSLLAHLETQQKERQEDEERISSIESRLGRSIIALGDDTVPYRTPNTSDSIQRLASFLPGNSRQCE</sequence>
<accession>A0A9P6LXK4</accession>
<reference evidence="2" key="1">
    <citation type="journal article" date="2020" name="Fungal Divers.">
        <title>Resolving the Mortierellaceae phylogeny through synthesis of multi-gene phylogenetics and phylogenomics.</title>
        <authorList>
            <person name="Vandepol N."/>
            <person name="Liber J."/>
            <person name="Desiro A."/>
            <person name="Na H."/>
            <person name="Kennedy M."/>
            <person name="Barry K."/>
            <person name="Grigoriev I.V."/>
            <person name="Miller A.N."/>
            <person name="O'Donnell K."/>
            <person name="Stajich J.E."/>
            <person name="Bonito G."/>
        </authorList>
    </citation>
    <scope>NUCLEOTIDE SEQUENCE</scope>
    <source>
        <strain evidence="2">CK1249</strain>
    </source>
</reference>
<name>A0A9P6LXK4_MORAP</name>
<dbReference type="EMBL" id="JAAAHY010001475">
    <property type="protein sequence ID" value="KAF9948891.1"/>
    <property type="molecule type" value="Genomic_DNA"/>
</dbReference>
<gene>
    <name evidence="2" type="ORF">BGZ70_002019</name>
</gene>
<protein>
    <submittedName>
        <fullName evidence="2">Uncharacterized protein</fullName>
    </submittedName>
</protein>
<comment type="caution">
    <text evidence="2">The sequence shown here is derived from an EMBL/GenBank/DDBJ whole genome shotgun (WGS) entry which is preliminary data.</text>
</comment>
<evidence type="ECO:0000313" key="2">
    <source>
        <dbReference type="EMBL" id="KAF9948891.1"/>
    </source>
</evidence>
<organism evidence="2 3">
    <name type="scientific">Mortierella alpina</name>
    <name type="common">Oleaginous fungus</name>
    <name type="synonym">Mortierella renispora</name>
    <dbReference type="NCBI Taxonomy" id="64518"/>
    <lineage>
        <taxon>Eukaryota</taxon>
        <taxon>Fungi</taxon>
        <taxon>Fungi incertae sedis</taxon>
        <taxon>Mucoromycota</taxon>
        <taxon>Mortierellomycotina</taxon>
        <taxon>Mortierellomycetes</taxon>
        <taxon>Mortierellales</taxon>
        <taxon>Mortierellaceae</taxon>
        <taxon>Mortierella</taxon>
    </lineage>
</organism>
<keyword evidence="3" id="KW-1185">Reference proteome</keyword>